<dbReference type="AlphaFoldDB" id="A0A542SQW3"/>
<feature type="transmembrane region" description="Helical" evidence="2">
    <location>
        <begin position="45"/>
        <end position="67"/>
    </location>
</feature>
<gene>
    <name evidence="4" type="ORF">FB389_1709</name>
</gene>
<keyword evidence="2" id="KW-1133">Transmembrane helix</keyword>
<dbReference type="OrthoDB" id="3651060at2"/>
<feature type="transmembrane region" description="Helical" evidence="2">
    <location>
        <begin position="197"/>
        <end position="215"/>
    </location>
</feature>
<keyword evidence="2" id="KW-0812">Transmembrane</keyword>
<evidence type="ECO:0000256" key="1">
    <source>
        <dbReference type="SAM" id="MobiDB-lite"/>
    </source>
</evidence>
<sequence>MSQSRDGWRTGSRRASWILDACAIVILQSIAAVICAPAYGSWRFAVAAVLAIGAPAAIAIILTWGVWLRARGVWAAYGIWYLITGIPVAIGSALWDLPANLGYGASQLLTAPVTAWKPLVTLDEPLGAFGTVLVPAYIVFGTTTLFAVLVAVRRPRLVGWQLAAVGAALVFAIGTGPKDPGELVLHFFGDVEVGREAVWGALWAAAALAWAAWRVRVSYRYAQRVNAKGRRKPRRSGAMAGRLAAATAIMVLAVVVSAGPGQALLPARSVARMWFSSPTVQPPATSPLDGFRAYFTPSNINTELLRVSGPDVPETIRLATLSSYRGDTFVAAEDQDPAGGYRQLALRVEDVAGPAATVEVTVGAYEGVWVPSPGQPIRIDFHGKDSRQLTNATYFSAQADQLIVVEPRDENAGLSTGDRYHLTYSRMPLANAVGRSTGIVPAWTARQAPAMYQWLAQTGADLSTVGGVQDAVTAMMSASYLGHSLDDPAAGGSRSGTWLEDLPANYTFWPSFAGHNLRSLEQNIFAPMIDPAYEPCTSASDRQCAATVGDDEQYASAAALIAQAGGFATRLVVGANVRADGSVRGGDVRAWTEIQDTTGQWNRIEATARTDNSFRDDNPTPTPRQYSNPVDAGAATQSAPPDDRGQAGTGSTTEAPSGNEDAARAAMWIRIATWAGGGTIALAVLTLPLWLALLAKAIRRRRRRRRGTPEDQITAGWDEFVDHHIDAGRPAPGARTRAETARLYGGDNAAYIADLADRAVFSHYDPAARLSEDFWVELHGYRARERAQMSKAARIKSAASWRSLRRRRYSAAGNTKGGGS</sequence>
<proteinExistence type="predicted"/>
<feature type="transmembrane region" description="Helical" evidence="2">
    <location>
        <begin position="74"/>
        <end position="95"/>
    </location>
</feature>
<feature type="compositionally biased region" description="Basic and acidic residues" evidence="1">
    <location>
        <begin position="606"/>
        <end position="618"/>
    </location>
</feature>
<dbReference type="EMBL" id="VFNV01000001">
    <property type="protein sequence ID" value="TQK77001.1"/>
    <property type="molecule type" value="Genomic_DNA"/>
</dbReference>
<dbReference type="Pfam" id="PF01841">
    <property type="entry name" value="Transglut_core"/>
    <property type="match status" value="1"/>
</dbReference>
<feature type="domain" description="Transglutaminase-like" evidence="3">
    <location>
        <begin position="545"/>
        <end position="605"/>
    </location>
</feature>
<evidence type="ECO:0000259" key="3">
    <source>
        <dbReference type="Pfam" id="PF01841"/>
    </source>
</evidence>
<feature type="transmembrane region" description="Helical" evidence="2">
    <location>
        <begin position="236"/>
        <end position="259"/>
    </location>
</feature>
<feature type="transmembrane region" description="Helical" evidence="2">
    <location>
        <begin position="674"/>
        <end position="695"/>
    </location>
</feature>
<evidence type="ECO:0000313" key="4">
    <source>
        <dbReference type="EMBL" id="TQK77001.1"/>
    </source>
</evidence>
<dbReference type="InterPro" id="IPR002931">
    <property type="entry name" value="Transglutaminase-like"/>
</dbReference>
<feature type="transmembrane region" description="Helical" evidence="2">
    <location>
        <begin position="21"/>
        <end position="39"/>
    </location>
</feature>
<keyword evidence="5" id="KW-1185">Reference proteome</keyword>
<reference evidence="4 5" key="1">
    <citation type="submission" date="2019-06" db="EMBL/GenBank/DDBJ databases">
        <title>Sequencing the genomes of 1000 actinobacteria strains.</title>
        <authorList>
            <person name="Klenk H.-P."/>
        </authorList>
    </citation>
    <scope>NUCLEOTIDE SEQUENCE [LARGE SCALE GENOMIC DNA]</scope>
    <source>
        <strain evidence="4 5">DSM 10596</strain>
    </source>
</reference>
<feature type="transmembrane region" description="Helical" evidence="2">
    <location>
        <begin position="157"/>
        <end position="177"/>
    </location>
</feature>
<evidence type="ECO:0000256" key="2">
    <source>
        <dbReference type="SAM" id="Phobius"/>
    </source>
</evidence>
<evidence type="ECO:0000313" key="5">
    <source>
        <dbReference type="Proteomes" id="UP000316181"/>
    </source>
</evidence>
<organism evidence="4 5">
    <name type="scientific">Rarobacter incanus</name>
    <dbReference type="NCBI Taxonomy" id="153494"/>
    <lineage>
        <taxon>Bacteria</taxon>
        <taxon>Bacillati</taxon>
        <taxon>Actinomycetota</taxon>
        <taxon>Actinomycetes</taxon>
        <taxon>Micrococcales</taxon>
        <taxon>Rarobacteraceae</taxon>
        <taxon>Rarobacter</taxon>
    </lineage>
</organism>
<accession>A0A542SQW3</accession>
<dbReference type="Proteomes" id="UP000316181">
    <property type="component" value="Unassembled WGS sequence"/>
</dbReference>
<dbReference type="RefSeq" id="WP_142112664.1">
    <property type="nucleotide sequence ID" value="NZ_BAAATB010000004.1"/>
</dbReference>
<comment type="caution">
    <text evidence="4">The sequence shown here is derived from an EMBL/GenBank/DDBJ whole genome shotgun (WGS) entry which is preliminary data.</text>
</comment>
<feature type="region of interest" description="Disordered" evidence="1">
    <location>
        <begin position="605"/>
        <end position="660"/>
    </location>
</feature>
<keyword evidence="2" id="KW-0472">Membrane</keyword>
<feature type="transmembrane region" description="Helical" evidence="2">
    <location>
        <begin position="126"/>
        <end position="150"/>
    </location>
</feature>
<name>A0A542SQW3_9MICO</name>
<protein>
    <submittedName>
        <fullName evidence="4">Transglutaminase superfamily protein</fullName>
    </submittedName>
</protein>